<protein>
    <recommendedName>
        <fullName evidence="2">DUF5776 domain-containing protein</fullName>
    </recommendedName>
</protein>
<dbReference type="AlphaFoldDB" id="A0A4Z0J9J2"/>
<evidence type="ECO:0000313" key="3">
    <source>
        <dbReference type="EMBL" id="TGD18045.1"/>
    </source>
</evidence>
<feature type="compositionally biased region" description="Basic and acidic residues" evidence="1">
    <location>
        <begin position="49"/>
        <end position="69"/>
    </location>
</feature>
<organism evidence="3 4">
    <name type="scientific">Levilactobacillus suantsaiihabitans</name>
    <dbReference type="NCBI Taxonomy" id="2487722"/>
    <lineage>
        <taxon>Bacteria</taxon>
        <taxon>Bacillati</taxon>
        <taxon>Bacillota</taxon>
        <taxon>Bacilli</taxon>
        <taxon>Lactobacillales</taxon>
        <taxon>Lactobacillaceae</taxon>
        <taxon>Levilactobacillus</taxon>
    </lineage>
</organism>
<comment type="caution">
    <text evidence="3">The sequence shown here is derived from an EMBL/GenBank/DDBJ whole genome shotgun (WGS) entry which is preliminary data.</text>
</comment>
<dbReference type="InterPro" id="IPR044081">
    <property type="entry name" value="DUF5776"/>
</dbReference>
<keyword evidence="4" id="KW-1185">Reference proteome</keyword>
<dbReference type="Pfam" id="PF19087">
    <property type="entry name" value="DUF5776"/>
    <property type="match status" value="2"/>
</dbReference>
<feature type="domain" description="DUF5776" evidence="2">
    <location>
        <begin position="290"/>
        <end position="356"/>
    </location>
</feature>
<feature type="region of interest" description="Disordered" evidence="1">
    <location>
        <begin position="34"/>
        <end position="145"/>
    </location>
</feature>
<dbReference type="EMBL" id="RKLX01000018">
    <property type="protein sequence ID" value="TGD18045.1"/>
    <property type="molecule type" value="Genomic_DNA"/>
</dbReference>
<gene>
    <name evidence="3" type="ORF">EGT51_10200</name>
</gene>
<proteinExistence type="predicted"/>
<evidence type="ECO:0000256" key="1">
    <source>
        <dbReference type="SAM" id="MobiDB-lite"/>
    </source>
</evidence>
<evidence type="ECO:0000259" key="2">
    <source>
        <dbReference type="Pfam" id="PF19087"/>
    </source>
</evidence>
<name>A0A4Z0J9J2_9LACO</name>
<dbReference type="Proteomes" id="UP000297348">
    <property type="component" value="Unassembled WGS sequence"/>
</dbReference>
<evidence type="ECO:0000313" key="4">
    <source>
        <dbReference type="Proteomes" id="UP000297348"/>
    </source>
</evidence>
<accession>A0A4Z0J9J2</accession>
<reference evidence="3 4" key="1">
    <citation type="submission" date="2018-10" db="EMBL/GenBank/DDBJ databases">
        <title>Lactobacillus sp. R7 and Lactobacillus sp. R19 isolated from fermented mustard green product of Taiwan.</title>
        <authorList>
            <person name="Lin S.-T."/>
        </authorList>
    </citation>
    <scope>NUCLEOTIDE SEQUENCE [LARGE SCALE GENOMIC DNA]</scope>
    <source>
        <strain evidence="3 4">BCRC 81129</strain>
    </source>
</reference>
<feature type="domain" description="DUF5776" evidence="2">
    <location>
        <begin position="217"/>
        <end position="283"/>
    </location>
</feature>
<sequence length="360" mass="39276">MVDGKEQENLPKELQATTVEGYYGQKKVITHPKVEGFSLEKGQPRKSKIKFEADPGNQEEEKIIVRYVEDSVVNPGDDSDDESSETENPGGGAGDGGGSTTGSNDNSGSDNGNDVNAGDNSNNTGNNAGNNTGNSNANNTTTSVSPFKVYGKKKLYRYSHATFTNNRRVQTHAKKVKAHAPVFTVVGKTTSKTGAARYVLNDGTHITAKADYVGKLYWASDYRKLYVTHPKGINTYKSTTLNQKVKSLKQGTAVTVKAVAKKGQMTRYRLADGTYITGNKQYVSPTKPKTVKQVKAKTRVRVYQDVNLNKVVKTYQPGKVIKVNGWNHSRGDVHHVSGVKRYKVAGGYITANSKYVKVVK</sequence>
<feature type="compositionally biased region" description="Gly residues" evidence="1">
    <location>
        <begin position="89"/>
        <end position="100"/>
    </location>
</feature>
<feature type="compositionally biased region" description="Low complexity" evidence="1">
    <location>
        <begin position="101"/>
        <end position="143"/>
    </location>
</feature>